<dbReference type="InterPro" id="IPR000725">
    <property type="entry name" value="Olfact_rcpt"/>
</dbReference>
<dbReference type="EMBL" id="JAATIS010008602">
    <property type="protein sequence ID" value="KAG2457090.1"/>
    <property type="molecule type" value="Genomic_DNA"/>
</dbReference>
<evidence type="ECO:0000256" key="11">
    <source>
        <dbReference type="ARBA" id="ARBA00023180"/>
    </source>
</evidence>
<evidence type="ECO:0000256" key="8">
    <source>
        <dbReference type="ARBA" id="ARBA00023136"/>
    </source>
</evidence>
<dbReference type="AlphaFoldDB" id="A0A8X7WWZ1"/>
<dbReference type="SMART" id="SM01381">
    <property type="entry name" value="7TM_GPCR_Srsx"/>
    <property type="match status" value="1"/>
</dbReference>
<evidence type="ECO:0000256" key="3">
    <source>
        <dbReference type="ARBA" id="ARBA00022606"/>
    </source>
</evidence>
<protein>
    <submittedName>
        <fullName evidence="15">OR1E1 protein</fullName>
    </submittedName>
</protein>
<keyword evidence="11" id="KW-0325">Glycoprotein</keyword>
<sequence>MRGNTSRSVSEFVLQCEIRPEQRNFAVSALSLIYFVTLFGNVMVISIIRMNRHLQTPMYLYIGTLAVVDLLNSTNLIPKMVAVLLDSVVIPFGPCLLQVYMLFHLEIVESLLFVLMACDRYVAVLHPLRYPSIITNKVVWLSLTLCNIISGLAVTPSIVFITELNFCQSNALPYCFCDYATILRIACIDNPKYFALLVTSTSLFGFFPGAIILFSYLRIAQAALTISSVDGKSKVLSTCLTHLLVMSLFYIPLMISYILTGSGVNLSMEAYNILVVIANVVPPMMNPMIYSFRNREIKTTIYNLLKTIRTSPTSASH</sequence>
<dbReference type="PANTHER" id="PTHR24242:SF359">
    <property type="entry name" value="ODORANT RECEPTOR-RELATED"/>
    <property type="match status" value="1"/>
</dbReference>
<evidence type="ECO:0000256" key="1">
    <source>
        <dbReference type="ARBA" id="ARBA00004651"/>
    </source>
</evidence>
<evidence type="ECO:0000256" key="6">
    <source>
        <dbReference type="ARBA" id="ARBA00022989"/>
    </source>
</evidence>
<keyword evidence="8 13" id="KW-0472">Membrane</keyword>
<evidence type="ECO:0000256" key="13">
    <source>
        <dbReference type="SAM" id="Phobius"/>
    </source>
</evidence>
<dbReference type="SUPFAM" id="SSF81321">
    <property type="entry name" value="Family A G protein-coupled receptor-like"/>
    <property type="match status" value="1"/>
</dbReference>
<name>A0A8X7WWZ1_POLSE</name>
<evidence type="ECO:0000313" key="16">
    <source>
        <dbReference type="Proteomes" id="UP000886611"/>
    </source>
</evidence>
<dbReference type="Pfam" id="PF13853">
    <property type="entry name" value="7tm_4"/>
    <property type="match status" value="1"/>
</dbReference>
<dbReference type="Proteomes" id="UP000886611">
    <property type="component" value="Unassembled WGS sequence"/>
</dbReference>
<keyword evidence="12" id="KW-0807">Transducer</keyword>
<organism evidence="15 16">
    <name type="scientific">Polypterus senegalus</name>
    <name type="common">Senegal bichir</name>
    <dbReference type="NCBI Taxonomy" id="55291"/>
    <lineage>
        <taxon>Eukaryota</taxon>
        <taxon>Metazoa</taxon>
        <taxon>Chordata</taxon>
        <taxon>Craniata</taxon>
        <taxon>Vertebrata</taxon>
        <taxon>Euteleostomi</taxon>
        <taxon>Actinopterygii</taxon>
        <taxon>Polypteriformes</taxon>
        <taxon>Polypteridae</taxon>
        <taxon>Polypterus</taxon>
    </lineage>
</organism>
<evidence type="ECO:0000256" key="5">
    <source>
        <dbReference type="ARBA" id="ARBA00022725"/>
    </source>
</evidence>
<accession>A0A8X7WWZ1</accession>
<keyword evidence="2" id="KW-1003">Cell membrane</keyword>
<evidence type="ECO:0000256" key="9">
    <source>
        <dbReference type="ARBA" id="ARBA00023157"/>
    </source>
</evidence>
<keyword evidence="3" id="KW-0716">Sensory transduction</keyword>
<dbReference type="PRINTS" id="PR00245">
    <property type="entry name" value="OLFACTORYR"/>
</dbReference>
<feature type="transmembrane region" description="Helical" evidence="13">
    <location>
        <begin position="193"/>
        <end position="214"/>
    </location>
</feature>
<feature type="transmembrane region" description="Helical" evidence="13">
    <location>
        <begin position="271"/>
        <end position="292"/>
    </location>
</feature>
<dbReference type="InterPro" id="IPR017452">
    <property type="entry name" value="GPCR_Rhodpsn_7TM"/>
</dbReference>
<evidence type="ECO:0000256" key="10">
    <source>
        <dbReference type="ARBA" id="ARBA00023170"/>
    </source>
</evidence>
<reference evidence="15 16" key="1">
    <citation type="journal article" date="2021" name="Cell">
        <title>Tracing the genetic footprints of vertebrate landing in non-teleost ray-finned fishes.</title>
        <authorList>
            <person name="Bi X."/>
            <person name="Wang K."/>
            <person name="Yang L."/>
            <person name="Pan H."/>
            <person name="Jiang H."/>
            <person name="Wei Q."/>
            <person name="Fang M."/>
            <person name="Yu H."/>
            <person name="Zhu C."/>
            <person name="Cai Y."/>
            <person name="He Y."/>
            <person name="Gan X."/>
            <person name="Zeng H."/>
            <person name="Yu D."/>
            <person name="Zhu Y."/>
            <person name="Jiang H."/>
            <person name="Qiu Q."/>
            <person name="Yang H."/>
            <person name="Zhang Y.E."/>
            <person name="Wang W."/>
            <person name="Zhu M."/>
            <person name="He S."/>
            <person name="Zhang G."/>
        </authorList>
    </citation>
    <scope>NUCLEOTIDE SEQUENCE [LARGE SCALE GENOMIC DNA]</scope>
    <source>
        <strain evidence="15">Bchr_013</strain>
    </source>
</reference>
<keyword evidence="4 13" id="KW-0812">Transmembrane</keyword>
<comment type="subcellular location">
    <subcellularLocation>
        <location evidence="1">Cell membrane</location>
        <topology evidence="1">Multi-pass membrane protein</topology>
    </subcellularLocation>
</comment>
<feature type="transmembrane region" description="Helical" evidence="13">
    <location>
        <begin position="235"/>
        <end position="259"/>
    </location>
</feature>
<dbReference type="GO" id="GO:0005886">
    <property type="term" value="C:plasma membrane"/>
    <property type="evidence" value="ECO:0007669"/>
    <property type="project" value="UniProtKB-SubCell"/>
</dbReference>
<dbReference type="GO" id="GO:0004984">
    <property type="term" value="F:olfactory receptor activity"/>
    <property type="evidence" value="ECO:0007669"/>
    <property type="project" value="InterPro"/>
</dbReference>
<dbReference type="GO" id="GO:0004930">
    <property type="term" value="F:G protein-coupled receptor activity"/>
    <property type="evidence" value="ECO:0007669"/>
    <property type="project" value="UniProtKB-KW"/>
</dbReference>
<evidence type="ECO:0000259" key="14">
    <source>
        <dbReference type="PROSITE" id="PS50262"/>
    </source>
</evidence>
<gene>
    <name evidence="15" type="primary">Or1e1_6</name>
    <name evidence="15" type="ORF">GTO96_0012643</name>
</gene>
<dbReference type="FunFam" id="1.20.1070.10:FF:000015">
    <property type="entry name" value="Olfactory receptor"/>
    <property type="match status" value="1"/>
</dbReference>
<keyword evidence="5" id="KW-0552">Olfaction</keyword>
<evidence type="ECO:0000256" key="2">
    <source>
        <dbReference type="ARBA" id="ARBA00022475"/>
    </source>
</evidence>
<evidence type="ECO:0000256" key="4">
    <source>
        <dbReference type="ARBA" id="ARBA00022692"/>
    </source>
</evidence>
<dbReference type="Gene3D" id="1.20.1070.10">
    <property type="entry name" value="Rhodopsin 7-helix transmembrane proteins"/>
    <property type="match status" value="1"/>
</dbReference>
<feature type="transmembrane region" description="Helical" evidence="13">
    <location>
        <begin position="138"/>
        <end position="161"/>
    </location>
</feature>
<dbReference type="PRINTS" id="PR00237">
    <property type="entry name" value="GPCRRHODOPSN"/>
</dbReference>
<keyword evidence="6 13" id="KW-1133">Transmembrane helix</keyword>
<evidence type="ECO:0000256" key="12">
    <source>
        <dbReference type="ARBA" id="ARBA00023224"/>
    </source>
</evidence>
<feature type="transmembrane region" description="Helical" evidence="13">
    <location>
        <begin position="59"/>
        <end position="77"/>
    </location>
</feature>
<dbReference type="InterPro" id="IPR000276">
    <property type="entry name" value="GPCR_Rhodpsn"/>
</dbReference>
<dbReference type="InterPro" id="IPR050939">
    <property type="entry name" value="Olfactory_GPCR1"/>
</dbReference>
<feature type="transmembrane region" description="Helical" evidence="13">
    <location>
        <begin position="97"/>
        <end position="118"/>
    </location>
</feature>
<dbReference type="PANTHER" id="PTHR24242">
    <property type="entry name" value="G-PROTEIN COUPLED RECEPTOR"/>
    <property type="match status" value="1"/>
</dbReference>
<keyword evidence="16" id="KW-1185">Reference proteome</keyword>
<keyword evidence="7" id="KW-0297">G-protein coupled receptor</keyword>
<evidence type="ECO:0000256" key="7">
    <source>
        <dbReference type="ARBA" id="ARBA00023040"/>
    </source>
</evidence>
<feature type="domain" description="G-protein coupled receptors family 1 profile" evidence="14">
    <location>
        <begin position="40"/>
        <end position="290"/>
    </location>
</feature>
<keyword evidence="9" id="KW-1015">Disulfide bond</keyword>
<proteinExistence type="predicted"/>
<feature type="non-terminal residue" evidence="15">
    <location>
        <position position="317"/>
    </location>
</feature>
<feature type="non-terminal residue" evidence="15">
    <location>
        <position position="1"/>
    </location>
</feature>
<comment type="caution">
    <text evidence="15">The sequence shown here is derived from an EMBL/GenBank/DDBJ whole genome shotgun (WGS) entry which is preliminary data.</text>
</comment>
<evidence type="ECO:0000313" key="15">
    <source>
        <dbReference type="EMBL" id="KAG2457090.1"/>
    </source>
</evidence>
<keyword evidence="10" id="KW-0675">Receptor</keyword>
<feature type="transmembrane region" description="Helical" evidence="13">
    <location>
        <begin position="25"/>
        <end position="47"/>
    </location>
</feature>
<dbReference type="PROSITE" id="PS50262">
    <property type="entry name" value="G_PROTEIN_RECEP_F1_2"/>
    <property type="match status" value="1"/>
</dbReference>